<gene>
    <name evidence="2" type="ORF">A3D42_02610</name>
</gene>
<dbReference type="AlphaFoldDB" id="A0A1F6W4Y2"/>
<protein>
    <submittedName>
        <fullName evidence="2">Uncharacterized protein</fullName>
    </submittedName>
</protein>
<dbReference type="EMBL" id="MFUE01000020">
    <property type="protein sequence ID" value="OGI76997.1"/>
    <property type="molecule type" value="Genomic_DNA"/>
</dbReference>
<name>A0A1F6W4Y2_9BACT</name>
<evidence type="ECO:0000313" key="2">
    <source>
        <dbReference type="EMBL" id="OGI76997.1"/>
    </source>
</evidence>
<evidence type="ECO:0000256" key="1">
    <source>
        <dbReference type="SAM" id="MobiDB-lite"/>
    </source>
</evidence>
<comment type="caution">
    <text evidence="2">The sequence shown here is derived from an EMBL/GenBank/DDBJ whole genome shotgun (WGS) entry which is preliminary data.</text>
</comment>
<accession>A0A1F6W4Y2</accession>
<evidence type="ECO:0000313" key="3">
    <source>
        <dbReference type="Proteomes" id="UP000177777"/>
    </source>
</evidence>
<reference evidence="2 3" key="1">
    <citation type="journal article" date="2016" name="Nat. Commun.">
        <title>Thousands of microbial genomes shed light on interconnected biogeochemical processes in an aquifer system.</title>
        <authorList>
            <person name="Anantharaman K."/>
            <person name="Brown C.T."/>
            <person name="Hug L.A."/>
            <person name="Sharon I."/>
            <person name="Castelle C.J."/>
            <person name="Probst A.J."/>
            <person name="Thomas B.C."/>
            <person name="Singh A."/>
            <person name="Wilkins M.J."/>
            <person name="Karaoz U."/>
            <person name="Brodie E.L."/>
            <person name="Williams K.H."/>
            <person name="Hubbard S.S."/>
            <person name="Banfield J.F."/>
        </authorList>
    </citation>
    <scope>NUCLEOTIDE SEQUENCE [LARGE SCALE GENOMIC DNA]</scope>
</reference>
<dbReference type="Proteomes" id="UP000177777">
    <property type="component" value="Unassembled WGS sequence"/>
</dbReference>
<sequence>MTGKLKQIIKEGLAKLPKEAQDAINSLDWGSIAEEIGKKYLLTESEVNDLQVETFLVLAGIEDWDSYTRNVENQLGTSKNEAEKISEEINQKIFNPIAEKMSKTTKVEETPDISPALDTRFEKVPEETKKIIIESGYHAKLFSIGTDNKLSIPQMGALEKATTGILTGSVHTESFEGKLKETLGLTDEAVKKLATEINDQILRPIRKKMEESSRVNIKIVKPPSPPEAQKAMPELNALELEAPTEKERMESEKDNKIAIQSIINRKLSGLVQTSNIKIKYALDNPPNVPSGVAQQVKTYPPKADPYRLSPEE</sequence>
<organism evidence="2 3">
    <name type="scientific">Candidatus Nomurabacteria bacterium RIFCSPHIGHO2_02_FULL_41_18</name>
    <dbReference type="NCBI Taxonomy" id="1801754"/>
    <lineage>
        <taxon>Bacteria</taxon>
        <taxon>Candidatus Nomuraibacteriota</taxon>
    </lineage>
</organism>
<feature type="region of interest" description="Disordered" evidence="1">
    <location>
        <begin position="281"/>
        <end position="312"/>
    </location>
</feature>
<dbReference type="STRING" id="1801754.A3D42_02610"/>
<proteinExistence type="predicted"/>